<dbReference type="Gene3D" id="2.130.10.10">
    <property type="entry name" value="YVTN repeat-like/Quinoprotein amine dehydrogenase"/>
    <property type="match status" value="2"/>
</dbReference>
<dbReference type="Proteomes" id="UP000053647">
    <property type="component" value="Unassembled WGS sequence"/>
</dbReference>
<keyword evidence="5" id="KW-1185">Reference proteome</keyword>
<feature type="repeat" description="WD" evidence="3">
    <location>
        <begin position="163"/>
        <end position="204"/>
    </location>
</feature>
<feature type="repeat" description="WD" evidence="3">
    <location>
        <begin position="66"/>
        <end position="100"/>
    </location>
</feature>
<dbReference type="InterPro" id="IPR020472">
    <property type="entry name" value="WD40_PAC1"/>
</dbReference>
<dbReference type="PANTHER" id="PTHR19848">
    <property type="entry name" value="WD40 REPEAT PROTEIN"/>
    <property type="match status" value="1"/>
</dbReference>
<proteinExistence type="predicted"/>
<dbReference type="AlphaFoldDB" id="A0A0C9TDS5"/>
<sequence>MNTSDKSIELATKPLQTLSGHEDAILRIVYLAELQLVTCSADKTVRKWDMENGEQEGVPMEDGGWVQGLAVTRDGKRIVSGGLDGILRVWDVETHELVEECKGRAIIREMKEGGEIMHSIETGPHYINSICFSPDGQSLASAHDDMMIRVFDVESGDLILGPIKGHTDYVHAVIWSLDGRQLFTASWDQTIRSWDSATGEAIGQPWIGHTDHVNSISLSPDGKKLASASSDQTVRFWATDTGDTIGQPLQHEDVVWTVPFSPTGEFVVCGGSDGKISSWRVPWWNASTEKPPFSFLDLPAVREFMAELR</sequence>
<dbReference type="Pfam" id="PF00400">
    <property type="entry name" value="WD40"/>
    <property type="match status" value="6"/>
</dbReference>
<evidence type="ECO:0008006" key="6">
    <source>
        <dbReference type="Google" id="ProtNLM"/>
    </source>
</evidence>
<evidence type="ECO:0000256" key="1">
    <source>
        <dbReference type="ARBA" id="ARBA00022574"/>
    </source>
</evidence>
<evidence type="ECO:0000313" key="4">
    <source>
        <dbReference type="EMBL" id="KIJ13710.1"/>
    </source>
</evidence>
<dbReference type="OrthoDB" id="6262491at2759"/>
<dbReference type="EMBL" id="KN819349">
    <property type="protein sequence ID" value="KIJ13710.1"/>
    <property type="molecule type" value="Genomic_DNA"/>
</dbReference>
<accession>A0A0C9TDS5</accession>
<feature type="repeat" description="WD" evidence="3">
    <location>
        <begin position="248"/>
        <end position="281"/>
    </location>
</feature>
<keyword evidence="1 3" id="KW-0853">WD repeat</keyword>
<name>A0A0C9TDS5_PAXIN</name>
<feature type="repeat" description="WD" evidence="3">
    <location>
        <begin position="206"/>
        <end position="247"/>
    </location>
</feature>
<reference evidence="4 5" key="1">
    <citation type="submission" date="2014-06" db="EMBL/GenBank/DDBJ databases">
        <authorList>
            <consortium name="DOE Joint Genome Institute"/>
            <person name="Kuo A."/>
            <person name="Kohler A."/>
            <person name="Nagy L.G."/>
            <person name="Floudas D."/>
            <person name="Copeland A."/>
            <person name="Barry K.W."/>
            <person name="Cichocki N."/>
            <person name="Veneault-Fourrey C."/>
            <person name="LaButti K."/>
            <person name="Lindquist E.A."/>
            <person name="Lipzen A."/>
            <person name="Lundell T."/>
            <person name="Morin E."/>
            <person name="Murat C."/>
            <person name="Sun H."/>
            <person name="Tunlid A."/>
            <person name="Henrissat B."/>
            <person name="Grigoriev I.V."/>
            <person name="Hibbett D.S."/>
            <person name="Martin F."/>
            <person name="Nordberg H.P."/>
            <person name="Cantor M.N."/>
            <person name="Hua S.X."/>
        </authorList>
    </citation>
    <scope>NUCLEOTIDE SEQUENCE [LARGE SCALE GENOMIC DNA]</scope>
    <source>
        <strain evidence="4 5">ATCC 200175</strain>
    </source>
</reference>
<dbReference type="PRINTS" id="PR00320">
    <property type="entry name" value="GPROTEINBRPT"/>
</dbReference>
<gene>
    <name evidence="4" type="ORF">PAXINDRAFT_13469</name>
</gene>
<dbReference type="CDD" id="cd00200">
    <property type="entry name" value="WD40"/>
    <property type="match status" value="1"/>
</dbReference>
<dbReference type="InterPro" id="IPR036322">
    <property type="entry name" value="WD40_repeat_dom_sf"/>
</dbReference>
<organism evidence="4 5">
    <name type="scientific">Paxillus involutus ATCC 200175</name>
    <dbReference type="NCBI Taxonomy" id="664439"/>
    <lineage>
        <taxon>Eukaryota</taxon>
        <taxon>Fungi</taxon>
        <taxon>Dikarya</taxon>
        <taxon>Basidiomycota</taxon>
        <taxon>Agaricomycotina</taxon>
        <taxon>Agaricomycetes</taxon>
        <taxon>Agaricomycetidae</taxon>
        <taxon>Boletales</taxon>
        <taxon>Paxilineae</taxon>
        <taxon>Paxillaceae</taxon>
        <taxon>Paxillus</taxon>
    </lineage>
</organism>
<protein>
    <recommendedName>
        <fullName evidence="6">WD40 repeat-like protein</fullName>
    </recommendedName>
</protein>
<reference evidence="5" key="2">
    <citation type="submission" date="2015-01" db="EMBL/GenBank/DDBJ databases">
        <title>Evolutionary Origins and Diversification of the Mycorrhizal Mutualists.</title>
        <authorList>
            <consortium name="DOE Joint Genome Institute"/>
            <consortium name="Mycorrhizal Genomics Consortium"/>
            <person name="Kohler A."/>
            <person name="Kuo A."/>
            <person name="Nagy L.G."/>
            <person name="Floudas D."/>
            <person name="Copeland A."/>
            <person name="Barry K.W."/>
            <person name="Cichocki N."/>
            <person name="Veneault-Fourrey C."/>
            <person name="LaButti K."/>
            <person name="Lindquist E.A."/>
            <person name="Lipzen A."/>
            <person name="Lundell T."/>
            <person name="Morin E."/>
            <person name="Murat C."/>
            <person name="Riley R."/>
            <person name="Ohm R."/>
            <person name="Sun H."/>
            <person name="Tunlid A."/>
            <person name="Henrissat B."/>
            <person name="Grigoriev I.V."/>
            <person name="Hibbett D.S."/>
            <person name="Martin F."/>
        </authorList>
    </citation>
    <scope>NUCLEOTIDE SEQUENCE [LARGE SCALE GENOMIC DNA]</scope>
    <source>
        <strain evidence="5">ATCC 200175</strain>
    </source>
</reference>
<evidence type="ECO:0000256" key="2">
    <source>
        <dbReference type="ARBA" id="ARBA00022737"/>
    </source>
</evidence>
<evidence type="ECO:0000313" key="5">
    <source>
        <dbReference type="Proteomes" id="UP000053647"/>
    </source>
</evidence>
<evidence type="ECO:0000256" key="3">
    <source>
        <dbReference type="PROSITE-ProRule" id="PRU00221"/>
    </source>
</evidence>
<feature type="repeat" description="WD" evidence="3">
    <location>
        <begin position="120"/>
        <end position="161"/>
    </location>
</feature>
<dbReference type="InterPro" id="IPR001680">
    <property type="entry name" value="WD40_rpt"/>
</dbReference>
<dbReference type="PROSITE" id="PS50082">
    <property type="entry name" value="WD_REPEATS_2"/>
    <property type="match status" value="6"/>
</dbReference>
<keyword evidence="2" id="KW-0677">Repeat</keyword>
<dbReference type="PROSITE" id="PS50294">
    <property type="entry name" value="WD_REPEATS_REGION"/>
    <property type="match status" value="5"/>
</dbReference>
<dbReference type="SMART" id="SM00320">
    <property type="entry name" value="WD40"/>
    <property type="match status" value="6"/>
</dbReference>
<dbReference type="InterPro" id="IPR019775">
    <property type="entry name" value="WD40_repeat_CS"/>
</dbReference>
<dbReference type="HOGENOM" id="CLU_000288_57_33_1"/>
<dbReference type="PROSITE" id="PS00678">
    <property type="entry name" value="WD_REPEATS_1"/>
    <property type="match status" value="1"/>
</dbReference>
<dbReference type="SUPFAM" id="SSF50978">
    <property type="entry name" value="WD40 repeat-like"/>
    <property type="match status" value="1"/>
</dbReference>
<dbReference type="InterPro" id="IPR015943">
    <property type="entry name" value="WD40/YVTN_repeat-like_dom_sf"/>
</dbReference>
<dbReference type="PANTHER" id="PTHR19848:SF8">
    <property type="entry name" value="F-BOX AND WD REPEAT DOMAIN CONTAINING 7"/>
    <property type="match status" value="1"/>
</dbReference>
<feature type="repeat" description="WD" evidence="3">
    <location>
        <begin position="18"/>
        <end position="58"/>
    </location>
</feature>